<dbReference type="KEGG" id="dsa:Desal_2430"/>
<dbReference type="GO" id="GO:0016020">
    <property type="term" value="C:membrane"/>
    <property type="evidence" value="ECO:0007669"/>
    <property type="project" value="UniProtKB-SubCell"/>
</dbReference>
<dbReference type="EMBL" id="CP001649">
    <property type="protein sequence ID" value="ACS80486.1"/>
    <property type="molecule type" value="Genomic_DNA"/>
</dbReference>
<keyword evidence="3 5" id="KW-1133">Transmembrane helix</keyword>
<reference evidence="7 8" key="1">
    <citation type="submission" date="2009-06" db="EMBL/GenBank/DDBJ databases">
        <title>Complete sequence of Desulfovibrio salexigens DSM 2638.</title>
        <authorList>
            <consortium name="US DOE Joint Genome Institute"/>
            <person name="Lucas S."/>
            <person name="Copeland A."/>
            <person name="Lapidus A."/>
            <person name="Glavina del Rio T."/>
            <person name="Tice H."/>
            <person name="Bruce D."/>
            <person name="Goodwin L."/>
            <person name="Pitluck S."/>
            <person name="Munk A.C."/>
            <person name="Brettin T."/>
            <person name="Detter J.C."/>
            <person name="Han C."/>
            <person name="Tapia R."/>
            <person name="Larimer F."/>
            <person name="Land M."/>
            <person name="Hauser L."/>
            <person name="Kyrpides N."/>
            <person name="Anderson I."/>
            <person name="Wall J.D."/>
            <person name="Arkin A.P."/>
            <person name="Dehal P."/>
            <person name="Chivian D."/>
            <person name="Giles B."/>
            <person name="Hazen T.C."/>
        </authorList>
    </citation>
    <scope>NUCLEOTIDE SEQUENCE [LARGE SCALE GENOMIC DNA]</scope>
    <source>
        <strain evidence="8">ATCC 14822 / DSM 2638 / NCIMB 8403 / VKM B-1763</strain>
    </source>
</reference>
<dbReference type="InterPro" id="IPR051533">
    <property type="entry name" value="WaaL-like"/>
</dbReference>
<feature type="transmembrane region" description="Helical" evidence="5">
    <location>
        <begin position="327"/>
        <end position="347"/>
    </location>
</feature>
<protein>
    <recommendedName>
        <fullName evidence="6">O-antigen ligase-related domain-containing protein</fullName>
    </recommendedName>
</protein>
<organism evidence="7 8">
    <name type="scientific">Maridesulfovibrio salexigens (strain ATCC 14822 / DSM 2638 / NCIMB 8403 / VKM B-1763)</name>
    <name type="common">Desulfovibrio salexigens</name>
    <dbReference type="NCBI Taxonomy" id="526222"/>
    <lineage>
        <taxon>Bacteria</taxon>
        <taxon>Pseudomonadati</taxon>
        <taxon>Thermodesulfobacteriota</taxon>
        <taxon>Desulfovibrionia</taxon>
        <taxon>Desulfovibrionales</taxon>
        <taxon>Desulfovibrionaceae</taxon>
        <taxon>Maridesulfovibrio</taxon>
    </lineage>
</organism>
<dbReference type="PANTHER" id="PTHR37422">
    <property type="entry name" value="TEICHURONIC ACID BIOSYNTHESIS PROTEIN TUAE"/>
    <property type="match status" value="1"/>
</dbReference>
<evidence type="ECO:0000256" key="4">
    <source>
        <dbReference type="ARBA" id="ARBA00023136"/>
    </source>
</evidence>
<evidence type="ECO:0000256" key="3">
    <source>
        <dbReference type="ARBA" id="ARBA00022989"/>
    </source>
</evidence>
<feature type="transmembrane region" description="Helical" evidence="5">
    <location>
        <begin position="89"/>
        <end position="106"/>
    </location>
</feature>
<gene>
    <name evidence="7" type="ordered locus">Desal_2430</name>
</gene>
<dbReference type="PANTHER" id="PTHR37422:SF13">
    <property type="entry name" value="LIPOPOLYSACCHARIDE BIOSYNTHESIS PROTEIN PA4999-RELATED"/>
    <property type="match status" value="1"/>
</dbReference>
<keyword evidence="8" id="KW-1185">Reference proteome</keyword>
<feature type="transmembrane region" description="Helical" evidence="5">
    <location>
        <begin position="211"/>
        <end position="228"/>
    </location>
</feature>
<dbReference type="RefSeq" id="WP_015852302.1">
    <property type="nucleotide sequence ID" value="NC_012881.1"/>
</dbReference>
<dbReference type="HOGENOM" id="CLU_703436_0_0_7"/>
<feature type="transmembrane region" description="Helical" evidence="5">
    <location>
        <begin position="20"/>
        <end position="46"/>
    </location>
</feature>
<dbReference type="eggNOG" id="ENOG5030JEZ">
    <property type="taxonomic scope" value="Bacteria"/>
</dbReference>
<dbReference type="STRING" id="526222.Desal_2430"/>
<comment type="subcellular location">
    <subcellularLocation>
        <location evidence="1">Membrane</location>
        <topology evidence="1">Multi-pass membrane protein</topology>
    </subcellularLocation>
</comment>
<dbReference type="AlphaFoldDB" id="C6BXI0"/>
<evidence type="ECO:0000313" key="7">
    <source>
        <dbReference type="EMBL" id="ACS80486.1"/>
    </source>
</evidence>
<dbReference type="InterPro" id="IPR007016">
    <property type="entry name" value="O-antigen_ligase-rel_domated"/>
</dbReference>
<accession>C6BXI0</accession>
<evidence type="ECO:0000313" key="8">
    <source>
        <dbReference type="Proteomes" id="UP000002601"/>
    </source>
</evidence>
<feature type="domain" description="O-antigen ligase-related" evidence="6">
    <location>
        <begin position="199"/>
        <end position="340"/>
    </location>
</feature>
<feature type="transmembrane region" description="Helical" evidence="5">
    <location>
        <begin position="235"/>
        <end position="257"/>
    </location>
</feature>
<sequence>MTSLLFMFYFFRPIMFVDIGWLVFGLNVTEVFAIIATGILIVAFILRTIVTKKINVSVVDFFLFSFVFWVLFVYLLYFEHSNIKDAAKFVLPFITYFVLKNVVVTVKDYARYIKIMLVGYSVPILASTFLIVQGKGLYKVLYWNNLFRYSGAYVNPHNLAHCMTLYLITLVLFAVICSQYDELVPVLKQRLFFVFSCMISVFALYCLYKSYVRTCFFGLLLFVYYYLFRVNKKLLAFFSLIMGVVLILSAAVVYTIFFDMVDAVKGPDKAQFGSGRPMIWKHNIETYAAQPLDGILAGVGVGSVTSHINERQKVGDVLNSHNDFLDVLTQTGIVGLLLFLAFQFCLFQKIRLLEGRERYVFLALFISVAFMNFVSNSYVTRFGVGQMFYALLAYIELPEHKIRRQQKLEAVKQEAERLL</sequence>
<proteinExistence type="predicted"/>
<dbReference type="OrthoDB" id="5445132at2"/>
<evidence type="ECO:0000259" key="6">
    <source>
        <dbReference type="Pfam" id="PF04932"/>
    </source>
</evidence>
<dbReference type="Pfam" id="PF04932">
    <property type="entry name" value="Wzy_C"/>
    <property type="match status" value="1"/>
</dbReference>
<evidence type="ECO:0000256" key="2">
    <source>
        <dbReference type="ARBA" id="ARBA00022692"/>
    </source>
</evidence>
<evidence type="ECO:0000256" key="1">
    <source>
        <dbReference type="ARBA" id="ARBA00004141"/>
    </source>
</evidence>
<feature type="transmembrane region" description="Helical" evidence="5">
    <location>
        <begin position="58"/>
        <end position="77"/>
    </location>
</feature>
<keyword evidence="4 5" id="KW-0472">Membrane</keyword>
<dbReference type="Proteomes" id="UP000002601">
    <property type="component" value="Chromosome"/>
</dbReference>
<name>C6BXI0_MARSD</name>
<feature type="transmembrane region" description="Helical" evidence="5">
    <location>
        <begin position="118"/>
        <end position="138"/>
    </location>
</feature>
<keyword evidence="2 5" id="KW-0812">Transmembrane</keyword>
<feature type="transmembrane region" description="Helical" evidence="5">
    <location>
        <begin position="359"/>
        <end position="375"/>
    </location>
</feature>
<feature type="transmembrane region" description="Helical" evidence="5">
    <location>
        <begin position="189"/>
        <end position="205"/>
    </location>
</feature>
<feature type="transmembrane region" description="Helical" evidence="5">
    <location>
        <begin position="158"/>
        <end position="177"/>
    </location>
</feature>
<evidence type="ECO:0000256" key="5">
    <source>
        <dbReference type="SAM" id="Phobius"/>
    </source>
</evidence>